<comment type="caution">
    <text evidence="7">The sequence shown here is derived from an EMBL/GenBank/DDBJ whole genome shotgun (WGS) entry which is preliminary data.</text>
</comment>
<dbReference type="CDD" id="cd03214">
    <property type="entry name" value="ABC_Iron-Siderophores_B12_Hemin"/>
    <property type="match status" value="1"/>
</dbReference>
<keyword evidence="1" id="KW-0813">Transport</keyword>
<dbReference type="PROSITE" id="PS00211">
    <property type="entry name" value="ABC_TRANSPORTER_1"/>
    <property type="match status" value="1"/>
</dbReference>
<evidence type="ECO:0000256" key="5">
    <source>
        <dbReference type="ARBA" id="ARBA00037066"/>
    </source>
</evidence>
<dbReference type="PANTHER" id="PTHR42794">
    <property type="entry name" value="HEMIN IMPORT ATP-BINDING PROTEIN HMUV"/>
    <property type="match status" value="1"/>
</dbReference>
<keyword evidence="2" id="KW-0547">Nucleotide-binding</keyword>
<gene>
    <name evidence="7" type="primary">hmuV</name>
    <name evidence="7" type="ORF">GCM10011352_28010</name>
</gene>
<sequence length="258" mass="28065">MLEALGLAHDRTASRRLLPFDLRLTGGELCGVIGPNGAGKSTLVALLSGLLTPSAGALRLKGRELAHVPLKERARHLTVMMQRQPLDFAFSVRDVIAMGGYPLDLPLPALEQRIDSLATAMDLQHLLQRNYLSLSGGEAQRVQLARVLVQRGCEPSVILLDEPLSALDLRHQHQALALFRTLARQEGHAVLLVLHDLNLAARYTDSLLLIGNGAVLEQGPTDKVMQPGRLSELFSVPIERYQTRDGLGLFTSIAGSEL</sequence>
<dbReference type="InterPro" id="IPR017871">
    <property type="entry name" value="ABC_transporter-like_CS"/>
</dbReference>
<evidence type="ECO:0000256" key="1">
    <source>
        <dbReference type="ARBA" id="ARBA00022448"/>
    </source>
</evidence>
<organism evidence="7 8">
    <name type="scientific">Marinobacterium zhoushanense</name>
    <dbReference type="NCBI Taxonomy" id="1679163"/>
    <lineage>
        <taxon>Bacteria</taxon>
        <taxon>Pseudomonadati</taxon>
        <taxon>Pseudomonadota</taxon>
        <taxon>Gammaproteobacteria</taxon>
        <taxon>Oceanospirillales</taxon>
        <taxon>Oceanospirillaceae</taxon>
        <taxon>Marinobacterium</taxon>
    </lineage>
</organism>
<dbReference type="GO" id="GO:0005524">
    <property type="term" value="F:ATP binding"/>
    <property type="evidence" value="ECO:0007669"/>
    <property type="project" value="UniProtKB-KW"/>
</dbReference>
<evidence type="ECO:0000259" key="6">
    <source>
        <dbReference type="PROSITE" id="PS50893"/>
    </source>
</evidence>
<dbReference type="InterPro" id="IPR003593">
    <property type="entry name" value="AAA+_ATPase"/>
</dbReference>
<evidence type="ECO:0000256" key="2">
    <source>
        <dbReference type="ARBA" id="ARBA00022741"/>
    </source>
</evidence>
<dbReference type="PANTHER" id="PTHR42794:SF1">
    <property type="entry name" value="HEMIN IMPORT ATP-BINDING PROTEIN HMUV"/>
    <property type="match status" value="1"/>
</dbReference>
<dbReference type="SMART" id="SM00382">
    <property type="entry name" value="AAA"/>
    <property type="match status" value="1"/>
</dbReference>
<reference evidence="8" key="1">
    <citation type="journal article" date="2019" name="Int. J. Syst. Evol. Microbiol.">
        <title>The Global Catalogue of Microorganisms (GCM) 10K type strain sequencing project: providing services to taxonomists for standard genome sequencing and annotation.</title>
        <authorList>
            <consortium name="The Broad Institute Genomics Platform"/>
            <consortium name="The Broad Institute Genome Sequencing Center for Infectious Disease"/>
            <person name="Wu L."/>
            <person name="Ma J."/>
        </authorList>
    </citation>
    <scope>NUCLEOTIDE SEQUENCE [LARGE SCALE GENOMIC DNA]</scope>
    <source>
        <strain evidence="8">CGMCC 1.15341</strain>
    </source>
</reference>
<proteinExistence type="predicted"/>
<evidence type="ECO:0000256" key="4">
    <source>
        <dbReference type="ARBA" id="ARBA00022967"/>
    </source>
</evidence>
<dbReference type="InterPro" id="IPR003439">
    <property type="entry name" value="ABC_transporter-like_ATP-bd"/>
</dbReference>
<dbReference type="Gene3D" id="3.40.50.300">
    <property type="entry name" value="P-loop containing nucleotide triphosphate hydrolases"/>
    <property type="match status" value="1"/>
</dbReference>
<keyword evidence="8" id="KW-1185">Reference proteome</keyword>
<keyword evidence="3 7" id="KW-0067">ATP-binding</keyword>
<dbReference type="SUPFAM" id="SSF52540">
    <property type="entry name" value="P-loop containing nucleoside triphosphate hydrolases"/>
    <property type="match status" value="1"/>
</dbReference>
<dbReference type="EMBL" id="BMIJ01000005">
    <property type="protein sequence ID" value="GGC00241.1"/>
    <property type="molecule type" value="Genomic_DNA"/>
</dbReference>
<evidence type="ECO:0000256" key="3">
    <source>
        <dbReference type="ARBA" id="ARBA00022840"/>
    </source>
</evidence>
<evidence type="ECO:0000313" key="8">
    <source>
        <dbReference type="Proteomes" id="UP000629025"/>
    </source>
</evidence>
<dbReference type="Pfam" id="PF00005">
    <property type="entry name" value="ABC_tran"/>
    <property type="match status" value="1"/>
</dbReference>
<accession>A0ABQ1KL69</accession>
<protein>
    <submittedName>
        <fullName evidence="7">Hemin import ATP-binding protein HmuV</fullName>
    </submittedName>
</protein>
<dbReference type="PROSITE" id="PS50893">
    <property type="entry name" value="ABC_TRANSPORTER_2"/>
    <property type="match status" value="1"/>
</dbReference>
<keyword evidence="4" id="KW-1278">Translocase</keyword>
<feature type="domain" description="ABC transporter" evidence="6">
    <location>
        <begin position="2"/>
        <end position="237"/>
    </location>
</feature>
<evidence type="ECO:0000313" key="7">
    <source>
        <dbReference type="EMBL" id="GGC00241.1"/>
    </source>
</evidence>
<dbReference type="Proteomes" id="UP000629025">
    <property type="component" value="Unassembled WGS sequence"/>
</dbReference>
<dbReference type="InterPro" id="IPR027417">
    <property type="entry name" value="P-loop_NTPase"/>
</dbReference>
<name>A0ABQ1KL69_9GAMM</name>
<dbReference type="RefSeq" id="WP_188749347.1">
    <property type="nucleotide sequence ID" value="NZ_BMIJ01000005.1"/>
</dbReference>
<comment type="function">
    <text evidence="5">Part of the ABC transporter complex HmuTUV involved in hemin import. Responsible for energy coupling to the transport system.</text>
</comment>